<dbReference type="Gene3D" id="3.40.50.150">
    <property type="entry name" value="Vaccinia Virus protein VP39"/>
    <property type="match status" value="1"/>
</dbReference>
<dbReference type="Pfam" id="PF13489">
    <property type="entry name" value="Methyltransf_23"/>
    <property type="match status" value="1"/>
</dbReference>
<evidence type="ECO:0008006" key="2">
    <source>
        <dbReference type="Google" id="ProtNLM"/>
    </source>
</evidence>
<dbReference type="PANTHER" id="PTHR43861:SF6">
    <property type="entry name" value="METHYLTRANSFERASE TYPE 11"/>
    <property type="match status" value="1"/>
</dbReference>
<reference evidence="1" key="1">
    <citation type="journal article" date="2014" name="Front. Microbiol.">
        <title>High frequency of phylogenetically diverse reductive dehalogenase-homologous genes in deep subseafloor sedimentary metagenomes.</title>
        <authorList>
            <person name="Kawai M."/>
            <person name="Futagami T."/>
            <person name="Toyoda A."/>
            <person name="Takaki Y."/>
            <person name="Nishi S."/>
            <person name="Hori S."/>
            <person name="Arai W."/>
            <person name="Tsubouchi T."/>
            <person name="Morono Y."/>
            <person name="Uchiyama I."/>
            <person name="Ito T."/>
            <person name="Fujiyama A."/>
            <person name="Inagaki F."/>
            <person name="Takami H."/>
        </authorList>
    </citation>
    <scope>NUCLEOTIDE SEQUENCE</scope>
    <source>
        <strain evidence="1">Expedition CK06-06</strain>
    </source>
</reference>
<evidence type="ECO:0000313" key="1">
    <source>
        <dbReference type="EMBL" id="GAI48151.1"/>
    </source>
</evidence>
<feature type="non-terminal residue" evidence="1">
    <location>
        <position position="202"/>
    </location>
</feature>
<accession>X1Q069</accession>
<dbReference type="CDD" id="cd02440">
    <property type="entry name" value="AdoMet_MTases"/>
    <property type="match status" value="1"/>
</dbReference>
<name>X1Q069_9ZZZZ</name>
<feature type="non-terminal residue" evidence="1">
    <location>
        <position position="1"/>
    </location>
</feature>
<organism evidence="1">
    <name type="scientific">marine sediment metagenome</name>
    <dbReference type="NCBI Taxonomy" id="412755"/>
    <lineage>
        <taxon>unclassified sequences</taxon>
        <taxon>metagenomes</taxon>
        <taxon>ecological metagenomes</taxon>
    </lineage>
</organism>
<comment type="caution">
    <text evidence="1">The sequence shown here is derived from an EMBL/GenBank/DDBJ whole genome shotgun (WGS) entry which is preliminary data.</text>
</comment>
<dbReference type="SUPFAM" id="SSF53335">
    <property type="entry name" value="S-adenosyl-L-methionine-dependent methyltransferases"/>
    <property type="match status" value="1"/>
</dbReference>
<gene>
    <name evidence="1" type="ORF">S06H3_59274</name>
</gene>
<sequence length="202" mass="23487">RYLNQSLEELPSRERFLEIGCGNGFFLKQAKQTFRKVYGVEPSKESVESADPEIKKLIINDIFKKNQFKKNFFDLIVLFQVIDHLPYPNELLKECFKILKPGGCVLSINHNVSSLSARLLGESSPIFDIEHTYLYDKNTLSKLFKNNSYQIIGVFDVANFYPLSYWLRMFPLSKKLKELVFRVTEILKISGFRFWLNAGNIG</sequence>
<protein>
    <recommendedName>
        <fullName evidence="2">Methyltransferase type 11 domain-containing protein</fullName>
    </recommendedName>
</protein>
<dbReference type="EMBL" id="BARV01038486">
    <property type="protein sequence ID" value="GAI48151.1"/>
    <property type="molecule type" value="Genomic_DNA"/>
</dbReference>
<dbReference type="InterPro" id="IPR029063">
    <property type="entry name" value="SAM-dependent_MTases_sf"/>
</dbReference>
<dbReference type="PANTHER" id="PTHR43861">
    <property type="entry name" value="TRANS-ACONITATE 2-METHYLTRANSFERASE-RELATED"/>
    <property type="match status" value="1"/>
</dbReference>
<dbReference type="AlphaFoldDB" id="X1Q069"/>
<proteinExistence type="predicted"/>